<feature type="region of interest" description="Disordered" evidence="1">
    <location>
        <begin position="28"/>
        <end position="49"/>
    </location>
</feature>
<reference evidence="2 3" key="1">
    <citation type="submission" date="2019-02" db="EMBL/GenBank/DDBJ databases">
        <title>Deep-cultivation of Planctomycetes and their phenomic and genomic characterization uncovers novel biology.</title>
        <authorList>
            <person name="Wiegand S."/>
            <person name="Jogler M."/>
            <person name="Boedeker C."/>
            <person name="Pinto D."/>
            <person name="Vollmers J."/>
            <person name="Rivas-Marin E."/>
            <person name="Kohn T."/>
            <person name="Peeters S.H."/>
            <person name="Heuer A."/>
            <person name="Rast P."/>
            <person name="Oberbeckmann S."/>
            <person name="Bunk B."/>
            <person name="Jeske O."/>
            <person name="Meyerdierks A."/>
            <person name="Storesund J.E."/>
            <person name="Kallscheuer N."/>
            <person name="Luecker S."/>
            <person name="Lage O.M."/>
            <person name="Pohl T."/>
            <person name="Merkel B.J."/>
            <person name="Hornburger P."/>
            <person name="Mueller R.-W."/>
            <person name="Bruemmer F."/>
            <person name="Labrenz M."/>
            <person name="Spormann A.M."/>
            <person name="Op Den Camp H."/>
            <person name="Overmann J."/>
            <person name="Amann R."/>
            <person name="Jetten M.S.M."/>
            <person name="Mascher T."/>
            <person name="Medema M.H."/>
            <person name="Devos D.P."/>
            <person name="Kaster A.-K."/>
            <person name="Ovreas L."/>
            <person name="Rohde M."/>
            <person name="Galperin M.Y."/>
            <person name="Jogler C."/>
        </authorList>
    </citation>
    <scope>NUCLEOTIDE SEQUENCE [LARGE SCALE GENOMIC DNA]</scope>
    <source>
        <strain evidence="2 3">CA13</strain>
    </source>
</reference>
<evidence type="ECO:0000313" key="3">
    <source>
        <dbReference type="Proteomes" id="UP000315010"/>
    </source>
</evidence>
<sequence>MIAQARKDRFPRASEDLPLYLALKEAARQNDMPQNDTKHTFKPFGKTPSRGFIGTTGLKDLVIPLDPSRKSL</sequence>
<protein>
    <submittedName>
        <fullName evidence="2">Uncharacterized protein</fullName>
    </submittedName>
</protein>
<organism evidence="2 3">
    <name type="scientific">Novipirellula herctigrandis</name>
    <dbReference type="NCBI Taxonomy" id="2527986"/>
    <lineage>
        <taxon>Bacteria</taxon>
        <taxon>Pseudomonadati</taxon>
        <taxon>Planctomycetota</taxon>
        <taxon>Planctomycetia</taxon>
        <taxon>Pirellulales</taxon>
        <taxon>Pirellulaceae</taxon>
        <taxon>Novipirellula</taxon>
    </lineage>
</organism>
<evidence type="ECO:0000313" key="2">
    <source>
        <dbReference type="EMBL" id="TWT82780.1"/>
    </source>
</evidence>
<comment type="caution">
    <text evidence="2">The sequence shown here is derived from an EMBL/GenBank/DDBJ whole genome shotgun (WGS) entry which is preliminary data.</text>
</comment>
<accession>A0A5C5Z6H8</accession>
<keyword evidence="3" id="KW-1185">Reference proteome</keyword>
<dbReference type="EMBL" id="SJPJ01000001">
    <property type="protein sequence ID" value="TWT82780.1"/>
    <property type="molecule type" value="Genomic_DNA"/>
</dbReference>
<dbReference type="AlphaFoldDB" id="A0A5C5Z6H8"/>
<name>A0A5C5Z6H8_9BACT</name>
<evidence type="ECO:0000256" key="1">
    <source>
        <dbReference type="SAM" id="MobiDB-lite"/>
    </source>
</evidence>
<dbReference type="Proteomes" id="UP000315010">
    <property type="component" value="Unassembled WGS sequence"/>
</dbReference>
<gene>
    <name evidence="2" type="ORF">CA13_42430</name>
</gene>
<proteinExistence type="predicted"/>
<dbReference type="RefSeq" id="WP_146399505.1">
    <property type="nucleotide sequence ID" value="NZ_SJPJ01000001.1"/>
</dbReference>